<feature type="region of interest" description="Disordered" evidence="1">
    <location>
        <begin position="1"/>
        <end position="22"/>
    </location>
</feature>
<comment type="caution">
    <text evidence="2">The sequence shown here is derived from an EMBL/GenBank/DDBJ whole genome shotgun (WGS) entry which is preliminary data.</text>
</comment>
<reference evidence="2 3" key="1">
    <citation type="journal article" date="2020" name="BMC Genomics">
        <title>Intraspecific diversification of the crop wild relative Brassica cretica Lam. using demographic model selection.</title>
        <authorList>
            <person name="Kioukis A."/>
            <person name="Michalopoulou V.A."/>
            <person name="Briers L."/>
            <person name="Pirintsos S."/>
            <person name="Studholme D.J."/>
            <person name="Pavlidis P."/>
            <person name="Sarris P.F."/>
        </authorList>
    </citation>
    <scope>NUCLEOTIDE SEQUENCE [LARGE SCALE GENOMIC DNA]</scope>
    <source>
        <strain evidence="3">cv. PFS-1207/04</strain>
    </source>
</reference>
<evidence type="ECO:0000313" key="3">
    <source>
        <dbReference type="Proteomes" id="UP000266723"/>
    </source>
</evidence>
<evidence type="ECO:0000313" key="2">
    <source>
        <dbReference type="EMBL" id="KAF3578700.1"/>
    </source>
</evidence>
<organism evidence="2 3">
    <name type="scientific">Brassica cretica</name>
    <name type="common">Mustard</name>
    <dbReference type="NCBI Taxonomy" id="69181"/>
    <lineage>
        <taxon>Eukaryota</taxon>
        <taxon>Viridiplantae</taxon>
        <taxon>Streptophyta</taxon>
        <taxon>Embryophyta</taxon>
        <taxon>Tracheophyta</taxon>
        <taxon>Spermatophyta</taxon>
        <taxon>Magnoliopsida</taxon>
        <taxon>eudicotyledons</taxon>
        <taxon>Gunneridae</taxon>
        <taxon>Pentapetalae</taxon>
        <taxon>rosids</taxon>
        <taxon>malvids</taxon>
        <taxon>Brassicales</taxon>
        <taxon>Brassicaceae</taxon>
        <taxon>Brassiceae</taxon>
        <taxon>Brassica</taxon>
    </lineage>
</organism>
<protein>
    <recommendedName>
        <fullName evidence="4">SGF29 C-terminal domain-containing protein</fullName>
    </recommendedName>
</protein>
<keyword evidence="3" id="KW-1185">Reference proteome</keyword>
<evidence type="ECO:0000256" key="1">
    <source>
        <dbReference type="SAM" id="MobiDB-lite"/>
    </source>
</evidence>
<evidence type="ECO:0008006" key="4">
    <source>
        <dbReference type="Google" id="ProtNLM"/>
    </source>
</evidence>
<sequence length="96" mass="10764">MLGQENVATPVTDRSEYDERNTDEPSSVIMLLLHMHAVRSLRSDQASVPLGRYVAIEPEPKLGRYVDTTISPCILVYPSMLSPEDRSEPISCFPPF</sequence>
<feature type="compositionally biased region" description="Basic and acidic residues" evidence="1">
    <location>
        <begin position="13"/>
        <end position="22"/>
    </location>
</feature>
<gene>
    <name evidence="2" type="ORF">DY000_02031639</name>
</gene>
<name>A0ABQ7DNH5_BRACR</name>
<dbReference type="EMBL" id="QGKV02000649">
    <property type="protein sequence ID" value="KAF3578700.1"/>
    <property type="molecule type" value="Genomic_DNA"/>
</dbReference>
<dbReference type="Proteomes" id="UP000266723">
    <property type="component" value="Unassembled WGS sequence"/>
</dbReference>
<accession>A0ABQ7DNH5</accession>
<proteinExistence type="predicted"/>